<gene>
    <name evidence="2" type="ORF">NPIL_636031</name>
</gene>
<name>A0A8X6TXS3_NEPPI</name>
<evidence type="ECO:0000256" key="1">
    <source>
        <dbReference type="SAM" id="MobiDB-lite"/>
    </source>
</evidence>
<dbReference type="Proteomes" id="UP000887013">
    <property type="component" value="Unassembled WGS sequence"/>
</dbReference>
<organism evidence="2 3">
    <name type="scientific">Nephila pilipes</name>
    <name type="common">Giant wood spider</name>
    <name type="synonym">Nephila maculata</name>
    <dbReference type="NCBI Taxonomy" id="299642"/>
    <lineage>
        <taxon>Eukaryota</taxon>
        <taxon>Metazoa</taxon>
        <taxon>Ecdysozoa</taxon>
        <taxon>Arthropoda</taxon>
        <taxon>Chelicerata</taxon>
        <taxon>Arachnida</taxon>
        <taxon>Araneae</taxon>
        <taxon>Araneomorphae</taxon>
        <taxon>Entelegynae</taxon>
        <taxon>Araneoidea</taxon>
        <taxon>Nephilidae</taxon>
        <taxon>Nephila</taxon>
    </lineage>
</organism>
<feature type="region of interest" description="Disordered" evidence="1">
    <location>
        <begin position="26"/>
        <end position="60"/>
    </location>
</feature>
<reference evidence="2" key="1">
    <citation type="submission" date="2020-08" db="EMBL/GenBank/DDBJ databases">
        <title>Multicomponent nature underlies the extraordinary mechanical properties of spider dragline silk.</title>
        <authorList>
            <person name="Kono N."/>
            <person name="Nakamura H."/>
            <person name="Mori M."/>
            <person name="Yoshida Y."/>
            <person name="Ohtoshi R."/>
            <person name="Malay A.D."/>
            <person name="Moran D.A.P."/>
            <person name="Tomita M."/>
            <person name="Numata K."/>
            <person name="Arakawa K."/>
        </authorList>
    </citation>
    <scope>NUCLEOTIDE SEQUENCE</scope>
</reference>
<proteinExistence type="predicted"/>
<evidence type="ECO:0000313" key="2">
    <source>
        <dbReference type="EMBL" id="GFT54663.1"/>
    </source>
</evidence>
<comment type="caution">
    <text evidence="2">The sequence shown here is derived from an EMBL/GenBank/DDBJ whole genome shotgun (WGS) entry which is preliminary data.</text>
</comment>
<protein>
    <submittedName>
        <fullName evidence="2">Uncharacterized protein</fullName>
    </submittedName>
</protein>
<accession>A0A8X6TXS3</accession>
<dbReference type="AlphaFoldDB" id="A0A8X6TXS3"/>
<dbReference type="EMBL" id="BMAW01066347">
    <property type="protein sequence ID" value="GFT54663.1"/>
    <property type="molecule type" value="Genomic_DNA"/>
</dbReference>
<evidence type="ECO:0000313" key="3">
    <source>
        <dbReference type="Proteomes" id="UP000887013"/>
    </source>
</evidence>
<sequence>MIISTIWTLASDDPITSDVALCRSRKSAGAENSNLRSHPRAEQGVDSEPGDEGGRLDEGIQRGELGCSLSRTSLIQPESRVKSTALSPPFSWDRSGELQIRRRLSGSGRSEGKYASGFLPVNPAALNHFIQAGDFTRRD</sequence>
<keyword evidence="3" id="KW-1185">Reference proteome</keyword>